<feature type="transmembrane region" description="Helical" evidence="1">
    <location>
        <begin position="225"/>
        <end position="246"/>
    </location>
</feature>
<organism evidence="3">
    <name type="scientific">Geoglobus ahangari</name>
    <dbReference type="NCBI Taxonomy" id="113653"/>
    <lineage>
        <taxon>Archaea</taxon>
        <taxon>Methanobacteriati</taxon>
        <taxon>Methanobacteriota</taxon>
        <taxon>Archaeoglobi</taxon>
        <taxon>Archaeoglobales</taxon>
        <taxon>Archaeoglobaceae</taxon>
        <taxon>Geoglobus</taxon>
    </lineage>
</organism>
<sequence length="307" mass="35075">MRVKIVIPTLNEEKSIGDVIERFKKIGYFDILVVDGHSTDRTREIAKEKGAEVIVQSGSGKGQAIMEAFKLVDDDVIVLIDADATYLPEEVEKLIEPIKKGIADHVVGNRFANFEEGSFTRMNLIGNKILNFFFRVLYGVNLHDILSGYRALTKEVYKSVNLEKTGFEVETELTVETISKGFRILEVPISYKKRTGKTKLHPLKDGYRIFSTIYSLLSRYSPSRYFYLSGFLLMVLGLIGGIYVVYDWLRNVSHFLLVTLVSMLIISGLLLLSVGLLSDSLFKVNIEIRRELREIKRRLDEYESKRD</sequence>
<dbReference type="PANTHER" id="PTHR48090">
    <property type="entry name" value="UNDECAPRENYL-PHOSPHATE 4-DEOXY-4-FORMAMIDO-L-ARABINOSE TRANSFERASE-RELATED"/>
    <property type="match status" value="1"/>
</dbReference>
<dbReference type="InterPro" id="IPR026456">
    <property type="entry name" value="GCTrfase_AglJ"/>
</dbReference>
<dbReference type="InterPro" id="IPR050256">
    <property type="entry name" value="Glycosyltransferase_2"/>
</dbReference>
<dbReference type="Pfam" id="PF00535">
    <property type="entry name" value="Glycos_transf_2"/>
    <property type="match status" value="1"/>
</dbReference>
<evidence type="ECO:0000313" key="3">
    <source>
        <dbReference type="EMBL" id="HGE66775.1"/>
    </source>
</evidence>
<dbReference type="Gene3D" id="3.90.550.10">
    <property type="entry name" value="Spore Coat Polysaccharide Biosynthesis Protein SpsA, Chain A"/>
    <property type="match status" value="1"/>
</dbReference>
<dbReference type="EMBL" id="DTPI01000032">
    <property type="protein sequence ID" value="HGE66775.1"/>
    <property type="molecule type" value="Genomic_DNA"/>
</dbReference>
<evidence type="ECO:0000259" key="2">
    <source>
        <dbReference type="Pfam" id="PF00535"/>
    </source>
</evidence>
<dbReference type="EC" id="2.4.1.-" evidence="3"/>
<feature type="transmembrane region" description="Helical" evidence="1">
    <location>
        <begin position="252"/>
        <end position="277"/>
    </location>
</feature>
<evidence type="ECO:0000256" key="1">
    <source>
        <dbReference type="SAM" id="Phobius"/>
    </source>
</evidence>
<dbReference type="PANTHER" id="PTHR48090:SF7">
    <property type="entry name" value="RFBJ PROTEIN"/>
    <property type="match status" value="1"/>
</dbReference>
<dbReference type="GO" id="GO:0016757">
    <property type="term" value="F:glycosyltransferase activity"/>
    <property type="evidence" value="ECO:0007669"/>
    <property type="project" value="UniProtKB-KW"/>
</dbReference>
<dbReference type="AlphaFoldDB" id="A0A7C3UID8"/>
<dbReference type="InterPro" id="IPR001173">
    <property type="entry name" value="Glyco_trans_2-like"/>
</dbReference>
<dbReference type="NCBIfam" id="TIGR04182">
    <property type="entry name" value="glyco_TIGR04182"/>
    <property type="match status" value="1"/>
</dbReference>
<keyword evidence="3" id="KW-0328">Glycosyltransferase</keyword>
<protein>
    <submittedName>
        <fullName evidence="3">S-layer glycoprotein N-glycosyltransferase AglJ</fullName>
        <ecNumber evidence="3">2.4.1.-</ecNumber>
    </submittedName>
</protein>
<accession>A0A7C3UID8</accession>
<keyword evidence="3" id="KW-0808">Transferase</keyword>
<keyword evidence="1" id="KW-1133">Transmembrane helix</keyword>
<dbReference type="InterPro" id="IPR029044">
    <property type="entry name" value="Nucleotide-diphossugar_trans"/>
</dbReference>
<feature type="domain" description="Glycosyltransferase 2-like" evidence="2">
    <location>
        <begin position="5"/>
        <end position="158"/>
    </location>
</feature>
<keyword evidence="1" id="KW-0472">Membrane</keyword>
<gene>
    <name evidence="3" type="primary">aglJ</name>
    <name evidence="3" type="ORF">ENX77_06645</name>
</gene>
<proteinExistence type="predicted"/>
<keyword evidence="1" id="KW-0812">Transmembrane</keyword>
<reference evidence="3" key="1">
    <citation type="journal article" date="2020" name="mSystems">
        <title>Genome- and Community-Level Interaction Insights into Carbon Utilization and Element Cycling Functions of Hydrothermarchaeota in Hydrothermal Sediment.</title>
        <authorList>
            <person name="Zhou Z."/>
            <person name="Liu Y."/>
            <person name="Xu W."/>
            <person name="Pan J."/>
            <person name="Luo Z.H."/>
            <person name="Li M."/>
        </authorList>
    </citation>
    <scope>NUCLEOTIDE SEQUENCE [LARGE SCALE GENOMIC DNA]</scope>
    <source>
        <strain evidence="3">SpSt-97</strain>
    </source>
</reference>
<dbReference type="CDD" id="cd04179">
    <property type="entry name" value="DPM_DPG-synthase_like"/>
    <property type="match status" value="1"/>
</dbReference>
<comment type="caution">
    <text evidence="3">The sequence shown here is derived from an EMBL/GenBank/DDBJ whole genome shotgun (WGS) entry which is preliminary data.</text>
</comment>
<name>A0A7C3UID8_9EURY</name>
<dbReference type="SUPFAM" id="SSF53448">
    <property type="entry name" value="Nucleotide-diphospho-sugar transferases"/>
    <property type="match status" value="1"/>
</dbReference>